<dbReference type="GeneID" id="24725208"/>
<evidence type="ECO:0007829" key="5">
    <source>
        <dbReference type="PDB" id="7Z4A"/>
    </source>
</evidence>
<proteinExistence type="evidence at protein level"/>
<keyword evidence="4 5" id="KW-0002">3D-structure</keyword>
<evidence type="ECO:0007829" key="4">
    <source>
        <dbReference type="PDB" id="7Z44"/>
    </source>
</evidence>
<sequence length="747" mass="84962">MAKQKYSEEVLDELRVDLQRRFNYAQGYVDMAVKGYAREAWEYFYGNLPAPVTAGSSSWVDRTVWESVNGTLQDIINVFCSGDEAVTFVADNQQDSDAADVATKLVNQILLRDNPGYNIISSAAQECLVTRNSFIKYYWDEQTSTQTEEAEGVPPEALAAYVQGLEAGGLKNLEVFTEENEDGTVDVKVTYEQTVKRVKVEYVPSEQIFVDEHATSFADAQYFCHRVRRSKEDLVAMGFPKDEIEAFNDWTDTMDTTQSTVAWSRTDWRQDIDADIGTDTEDIASMVWVYEHYIRTGVLDKNKESKLYQVIQAGEHILHTEEVTHIPFVTFCPYPIPGSFYGQSVYDITKDIQDLRTALVRGYIDNVNNANYGRYKALVGAYDRRSLLDNRPGGVVEMERQDAIDLFPYHNLPQGIDGLLGMSEELKETRTGVTKLGMGINPDVFKNDNAYATVGLMMNAAQNRLRMVCRNIAHNGMVELMRGIYNLIRENGEVPIEVQTPRGMIQVNPKQLPARHNLQVVVAISPNEKAERAQKLISLKQLIAADAQLAPLFGLEQDRYMTAQIFELMGIKDTHKYLLPLEQYQPPEPSPMEILQLEMTKAQVENVQASSQKMIADAFDQRERTTFEQQKAADELSLRQEELQFKQENAADAMTLENRKEDNNATLEQAKHKLALMQQQVRQYESVLKELQMVMSHQVDQEKIVQQARVQDKTLELQKKEANVTKKEQQASLKDSRIPGKRLGSKK</sequence>
<dbReference type="OrthoDB" id="419at10239"/>
<dbReference type="PDB" id="7Z4A">
    <property type="method" value="EM"/>
    <property type="resolution" value="4.60 A"/>
    <property type="chains" value="J/K=1-747"/>
</dbReference>
<accession>A0A0B4N229</accession>
<evidence type="ECO:0000313" key="3">
    <source>
        <dbReference type="Proteomes" id="UP000031602"/>
    </source>
</evidence>
<dbReference type="PDB" id="7Z44">
    <property type="method" value="EM"/>
    <property type="resolution" value="3.60 A"/>
    <property type="chains" value="A=1-747"/>
</dbReference>
<dbReference type="EMDB" id="EMD-14483"/>
<reference evidence="4 5" key="2">
    <citation type="journal article" date="2022" name="Nat. Commun.">
        <title>Tail proteins of phage SU10 reorganize into the nozzle for genome delivery.</title>
        <authorList>
            <person name="Siborova M."/>
            <person name="Fuzik T."/>
            <person name="Prochazkova M."/>
            <person name="Novacek J."/>
            <person name="Benesik M."/>
            <person name="Nilsson A.S."/>
            <person name="Plevka P."/>
        </authorList>
    </citation>
    <scope>STRUCTURE BY ELECTRON MICROSCOPY (3.60 ANGSTROMS)</scope>
</reference>
<feature type="region of interest" description="Disordered" evidence="1">
    <location>
        <begin position="721"/>
        <end position="747"/>
    </location>
</feature>
<protein>
    <submittedName>
        <fullName evidence="2">Portal protein</fullName>
    </submittedName>
</protein>
<dbReference type="KEGG" id="vg:24725208"/>
<dbReference type="InterPro" id="IPR056909">
    <property type="entry name" value="SU10_portal"/>
</dbReference>
<dbReference type="EMDB" id="EMD-14492"/>
<dbReference type="Pfam" id="PF23899">
    <property type="entry name" value="SU10_portal"/>
    <property type="match status" value="1"/>
</dbReference>
<gene>
    <name evidence="2" type="ORF">SU10_06</name>
</gene>
<dbReference type="EMDB" id="EMD-14495"/>
<feature type="compositionally biased region" description="Basic and acidic residues" evidence="1">
    <location>
        <begin position="721"/>
        <end position="738"/>
    </location>
</feature>
<name>A0A0B4N229_9CAUD</name>
<dbReference type="RefSeq" id="YP_009152857.1">
    <property type="nucleotide sequence ID" value="NC_027395.1"/>
</dbReference>
<reference evidence="2 3" key="1">
    <citation type="journal article" date="2014" name="PLoS ONE">
        <title>Genomic, Proteomic, Morphological, and Phylogenetic Analyses of vB_EcoP_SU10, a Podoviridae Phage with C3 Morphology.</title>
        <authorList>
            <person name="Mirzaei M.K."/>
            <person name="Eriksson H."/>
            <person name="Kasuga K."/>
            <person name="Haggard-Ljungquist E."/>
            <person name="Nilsson A.S."/>
        </authorList>
    </citation>
    <scope>NUCLEOTIDE SEQUENCE [LARGE SCALE GENOMIC DNA]</scope>
</reference>
<evidence type="ECO:0000256" key="1">
    <source>
        <dbReference type="SAM" id="MobiDB-lite"/>
    </source>
</evidence>
<keyword evidence="3" id="KW-1185">Reference proteome</keyword>
<dbReference type="PDB" id="7Z4B">
    <property type="method" value="EM"/>
    <property type="resolution" value="7.40 A"/>
    <property type="chains" value="ED/EE=1-747"/>
</dbReference>
<dbReference type="PDB" id="7Z4F">
    <property type="method" value="EM"/>
    <property type="resolution" value="4.20 A"/>
    <property type="chains" value="J/K=1-747"/>
</dbReference>
<organism evidence="2 3">
    <name type="scientific">Escherichia phage vB_EcoP_SU10</name>
    <dbReference type="NCBI Taxonomy" id="1519788"/>
    <lineage>
        <taxon>Viruses</taxon>
        <taxon>Duplodnaviria</taxon>
        <taxon>Heunggongvirae</taxon>
        <taxon>Uroviricota</taxon>
        <taxon>Caudoviricetes</taxon>
        <taxon>Mktvariviridae</taxon>
        <taxon>Gordonclarkvirinae</taxon>
        <taxon>Kuravirus</taxon>
        <taxon>Kuravirus CHD5UKE1</taxon>
        <taxon>Kuravirus SU10</taxon>
    </lineage>
</organism>
<dbReference type="EMDB" id="EMD-14489"/>
<dbReference type="SMR" id="A0A0B4N229"/>
<dbReference type="EMBL" id="KM044272">
    <property type="protein sequence ID" value="AIF71759.1"/>
    <property type="molecule type" value="Genomic_DNA"/>
</dbReference>
<dbReference type="Proteomes" id="UP000031602">
    <property type="component" value="Segment"/>
</dbReference>
<evidence type="ECO:0000313" key="2">
    <source>
        <dbReference type="EMBL" id="AIF71759.1"/>
    </source>
</evidence>